<comment type="caution">
    <text evidence="5">The sequence shown here is derived from an EMBL/GenBank/DDBJ whole genome shotgun (WGS) entry which is preliminary data.</text>
</comment>
<dbReference type="InterPro" id="IPR036390">
    <property type="entry name" value="WH_DNA-bd_sf"/>
</dbReference>
<gene>
    <name evidence="5" type="ORF">EV378_2126</name>
</gene>
<dbReference type="InterPro" id="IPR019888">
    <property type="entry name" value="Tscrpt_reg_AsnC-like"/>
</dbReference>
<organism evidence="5 6">
    <name type="scientific">Pseudonocardia endophytica</name>
    <dbReference type="NCBI Taxonomy" id="401976"/>
    <lineage>
        <taxon>Bacteria</taxon>
        <taxon>Bacillati</taxon>
        <taxon>Actinomycetota</taxon>
        <taxon>Actinomycetes</taxon>
        <taxon>Pseudonocardiales</taxon>
        <taxon>Pseudonocardiaceae</taxon>
        <taxon>Pseudonocardia</taxon>
    </lineage>
</organism>
<dbReference type="PRINTS" id="PR00033">
    <property type="entry name" value="HTHASNC"/>
</dbReference>
<dbReference type="PANTHER" id="PTHR30154:SF54">
    <property type="entry name" value="POSSIBLE TRANSCRIPTIONAL REGULATORY PROTEIN (PROBABLY LRP_ASNC-FAMILY)"/>
    <property type="match status" value="1"/>
</dbReference>
<keyword evidence="3" id="KW-0804">Transcription</keyword>
<evidence type="ECO:0000313" key="6">
    <source>
        <dbReference type="Proteomes" id="UP000295560"/>
    </source>
</evidence>
<accession>A0A4V2PIX2</accession>
<dbReference type="GO" id="GO:0005829">
    <property type="term" value="C:cytosol"/>
    <property type="evidence" value="ECO:0007669"/>
    <property type="project" value="TreeGrafter"/>
</dbReference>
<reference evidence="5 6" key="1">
    <citation type="submission" date="2019-03" db="EMBL/GenBank/DDBJ databases">
        <title>Sequencing the genomes of 1000 actinobacteria strains.</title>
        <authorList>
            <person name="Klenk H.-P."/>
        </authorList>
    </citation>
    <scope>NUCLEOTIDE SEQUENCE [LARGE SCALE GENOMIC DNA]</scope>
    <source>
        <strain evidence="5 6">DSM 44969</strain>
    </source>
</reference>
<evidence type="ECO:0000313" key="5">
    <source>
        <dbReference type="EMBL" id="TCK26296.1"/>
    </source>
</evidence>
<dbReference type="EMBL" id="SMFZ01000001">
    <property type="protein sequence ID" value="TCK26296.1"/>
    <property type="molecule type" value="Genomic_DNA"/>
</dbReference>
<dbReference type="Gene3D" id="1.10.10.10">
    <property type="entry name" value="Winged helix-like DNA-binding domain superfamily/Winged helix DNA-binding domain"/>
    <property type="match status" value="1"/>
</dbReference>
<evidence type="ECO:0000256" key="3">
    <source>
        <dbReference type="ARBA" id="ARBA00023163"/>
    </source>
</evidence>
<evidence type="ECO:0000256" key="1">
    <source>
        <dbReference type="ARBA" id="ARBA00023015"/>
    </source>
</evidence>
<dbReference type="SUPFAM" id="SSF54909">
    <property type="entry name" value="Dimeric alpha+beta barrel"/>
    <property type="match status" value="1"/>
</dbReference>
<dbReference type="SUPFAM" id="SSF46785">
    <property type="entry name" value="Winged helix' DNA-binding domain"/>
    <property type="match status" value="1"/>
</dbReference>
<dbReference type="SMART" id="SM00344">
    <property type="entry name" value="HTH_ASNC"/>
    <property type="match status" value="1"/>
</dbReference>
<dbReference type="PANTHER" id="PTHR30154">
    <property type="entry name" value="LEUCINE-RESPONSIVE REGULATORY PROTEIN"/>
    <property type="match status" value="1"/>
</dbReference>
<dbReference type="OrthoDB" id="4411089at2"/>
<sequence>MAKSVTLDSVDRKIVQHLQNDARISNKALATLVGVAASTCLERTNRLLRLGVVTGFHARVAPKTVGRGVQAFLAVQFLSHARPLVDPFVEWARALPETIDLFFVTGGDDFLVHIACVDTDDLQRLVLDFTARREVGRLETHLIFATWPGGPVQPA</sequence>
<dbReference type="Proteomes" id="UP000295560">
    <property type="component" value="Unassembled WGS sequence"/>
</dbReference>
<feature type="domain" description="HTH asnC-type" evidence="4">
    <location>
        <begin position="7"/>
        <end position="68"/>
    </location>
</feature>
<dbReference type="InterPro" id="IPR011008">
    <property type="entry name" value="Dimeric_a/b-barrel"/>
</dbReference>
<dbReference type="RefSeq" id="WP_132423332.1">
    <property type="nucleotide sequence ID" value="NZ_SMFZ01000001.1"/>
</dbReference>
<dbReference type="GO" id="GO:0043200">
    <property type="term" value="P:response to amino acid"/>
    <property type="evidence" value="ECO:0007669"/>
    <property type="project" value="TreeGrafter"/>
</dbReference>
<dbReference type="InterPro" id="IPR019887">
    <property type="entry name" value="Tscrpt_reg_AsnC/Lrp_C"/>
</dbReference>
<dbReference type="Pfam" id="PF01037">
    <property type="entry name" value="AsnC_trans_reg"/>
    <property type="match status" value="1"/>
</dbReference>
<dbReference type="InterPro" id="IPR036388">
    <property type="entry name" value="WH-like_DNA-bd_sf"/>
</dbReference>
<protein>
    <submittedName>
        <fullName evidence="5">AsnC family transcriptional regulator</fullName>
    </submittedName>
</protein>
<proteinExistence type="predicted"/>
<dbReference type="AlphaFoldDB" id="A0A4V2PIX2"/>
<keyword evidence="2" id="KW-0238">DNA-binding</keyword>
<dbReference type="InterPro" id="IPR000485">
    <property type="entry name" value="AsnC-type_HTH_dom"/>
</dbReference>
<dbReference type="Pfam" id="PF13404">
    <property type="entry name" value="HTH_AsnC-type"/>
    <property type="match status" value="1"/>
</dbReference>
<dbReference type="PROSITE" id="PS50956">
    <property type="entry name" value="HTH_ASNC_2"/>
    <property type="match status" value="1"/>
</dbReference>
<dbReference type="GO" id="GO:0043565">
    <property type="term" value="F:sequence-specific DNA binding"/>
    <property type="evidence" value="ECO:0007669"/>
    <property type="project" value="InterPro"/>
</dbReference>
<keyword evidence="6" id="KW-1185">Reference proteome</keyword>
<evidence type="ECO:0000259" key="4">
    <source>
        <dbReference type="PROSITE" id="PS50956"/>
    </source>
</evidence>
<keyword evidence="1" id="KW-0805">Transcription regulation</keyword>
<evidence type="ECO:0000256" key="2">
    <source>
        <dbReference type="ARBA" id="ARBA00023125"/>
    </source>
</evidence>
<name>A0A4V2PIX2_PSEEN</name>
<dbReference type="Gene3D" id="3.30.70.920">
    <property type="match status" value="1"/>
</dbReference>